<name>A0A142CSK0_9EURY</name>
<sequence length="276" mass="31559">MRLIVRGKHIRDSLAAELRKEGIKFEVRERLGYDGFIGYMLTGTIDEIEKTIESIEGVDKEALREGFISFKESVSHILEHLKVGEEAEKLLSEGAWVGDILDQLHRAGVLDYDGKTVKLREGTDPSSIRFEFKFPFNIVHNPEEAEKVAKQFVFTDLLPEYEFEFLELDIARINKIGSIAGKYFPEEVLLKAYFALISRGILAEEILRVLKDRKIPEEELVKNFMRAAPMAIPTPRGTLVINYSKEAIEETLKLLKKLGYIEIKGGKVRKIREMGE</sequence>
<accession>A0A142CSK0</accession>
<dbReference type="Proteomes" id="UP000073604">
    <property type="component" value="Chromosome"/>
</dbReference>
<dbReference type="STRING" id="53952.A0127_00485"/>
<protein>
    <submittedName>
        <fullName evidence="1">Uncharacterized protein</fullName>
    </submittedName>
</protein>
<dbReference type="EMBL" id="CP014750">
    <property type="protein sequence ID" value="AMQ17752.1"/>
    <property type="molecule type" value="Genomic_DNA"/>
</dbReference>
<keyword evidence="2" id="KW-1185">Reference proteome</keyword>
<dbReference type="GeneID" id="27138977"/>
<dbReference type="RefSeq" id="WP_062386454.1">
    <property type="nucleotide sequence ID" value="NZ_CP014750.1"/>
</dbReference>
<evidence type="ECO:0000313" key="2">
    <source>
        <dbReference type="Proteomes" id="UP000073604"/>
    </source>
</evidence>
<proteinExistence type="predicted"/>
<reference evidence="2" key="1">
    <citation type="submission" date="2016-03" db="EMBL/GenBank/DDBJ databases">
        <authorList>
            <person name="Oger P.M."/>
        </authorList>
    </citation>
    <scope>NUCLEOTIDE SEQUENCE [LARGE SCALE GENOMIC DNA]</scope>
    <source>
        <strain evidence="2">OG-1</strain>
    </source>
</reference>
<evidence type="ECO:0000313" key="1">
    <source>
        <dbReference type="EMBL" id="AMQ17752.1"/>
    </source>
</evidence>
<organism evidence="1 2">
    <name type="scientific">Thermococcus peptonophilus</name>
    <dbReference type="NCBI Taxonomy" id="53952"/>
    <lineage>
        <taxon>Archaea</taxon>
        <taxon>Methanobacteriati</taxon>
        <taxon>Methanobacteriota</taxon>
        <taxon>Thermococci</taxon>
        <taxon>Thermococcales</taxon>
        <taxon>Thermococcaceae</taxon>
        <taxon>Thermococcus</taxon>
    </lineage>
</organism>
<dbReference type="KEGG" id="tpep:A0127_00485"/>
<dbReference type="OrthoDB" id="94367at2157"/>
<dbReference type="AlphaFoldDB" id="A0A142CSK0"/>
<gene>
    <name evidence="1" type="ORF">A0127_00485</name>
</gene>